<feature type="transmembrane region" description="Helical" evidence="6">
    <location>
        <begin position="299"/>
        <end position="321"/>
    </location>
</feature>
<dbReference type="PANTHER" id="PTHR43243:SF4">
    <property type="entry name" value="CATIONIC AMINO ACID TRANSPORTER 4"/>
    <property type="match status" value="1"/>
</dbReference>
<evidence type="ECO:0000256" key="4">
    <source>
        <dbReference type="ARBA" id="ARBA00022989"/>
    </source>
</evidence>
<evidence type="ECO:0000256" key="2">
    <source>
        <dbReference type="ARBA" id="ARBA00022448"/>
    </source>
</evidence>
<feature type="transmembrane region" description="Helical" evidence="6">
    <location>
        <begin position="406"/>
        <end position="426"/>
    </location>
</feature>
<feature type="transmembrane region" description="Helical" evidence="6">
    <location>
        <begin position="214"/>
        <end position="233"/>
    </location>
</feature>
<evidence type="ECO:0000256" key="6">
    <source>
        <dbReference type="SAM" id="Phobius"/>
    </source>
</evidence>
<keyword evidence="8" id="KW-1185">Reference proteome</keyword>
<feature type="transmembrane region" description="Helical" evidence="6">
    <location>
        <begin position="254"/>
        <end position="279"/>
    </location>
</feature>
<feature type="transmembrane region" description="Helical" evidence="6">
    <location>
        <begin position="147"/>
        <end position="171"/>
    </location>
</feature>
<evidence type="ECO:0000256" key="1">
    <source>
        <dbReference type="ARBA" id="ARBA00004141"/>
    </source>
</evidence>
<protein>
    <submittedName>
        <fullName evidence="7">Amino acid transporter</fullName>
    </submittedName>
</protein>
<feature type="transmembrane region" description="Helical" evidence="6">
    <location>
        <begin position="375"/>
        <end position="394"/>
    </location>
</feature>
<dbReference type="Pfam" id="PF13520">
    <property type="entry name" value="AA_permease_2"/>
    <property type="match status" value="1"/>
</dbReference>
<organism evidence="7 8">
    <name type="scientific">Methylogaea oryzae</name>
    <dbReference type="NCBI Taxonomy" id="1295382"/>
    <lineage>
        <taxon>Bacteria</taxon>
        <taxon>Pseudomonadati</taxon>
        <taxon>Pseudomonadota</taxon>
        <taxon>Gammaproteobacteria</taxon>
        <taxon>Methylococcales</taxon>
        <taxon>Methylococcaceae</taxon>
        <taxon>Methylogaea</taxon>
    </lineage>
</organism>
<evidence type="ECO:0000256" key="3">
    <source>
        <dbReference type="ARBA" id="ARBA00022692"/>
    </source>
</evidence>
<sequence length="461" mass="48777">MQKLFHTKSIDDMLASRHDLKRTLHAKDLVFLGIGAIIGAGIFVITGVAAAKYAGPAIMLSFVLAGIACGLAALCYSELTAMIPISGSAYSYAYATMGELVAWIIGWDLVLEYAMSASTVAIGWSGYFTSLLGGLGIHLPKMLTASLFMAEGGFINLPAALVVGALTYVLIIGIRESASANNIMVLVKVAMVVLFILAGMGSVKASNWTPFMPFGFSGMMTGAGVIFFAYIGFDAVSTAAQEAINPETDVPKGIITSLAICTVLYLLTAAVLTGMISYKELNVPAPIAAALHHIGQGDLAFIIEVGALIGMTSVILVLLLGQSRVFYTMGRDGLLPPWASEVHAEYKTPHVSTLTVGAAVALVAAFVPLNVLSELVSLGTLFAFGVVCGGVLLLRRSRPDLERPFHCPGVPYVPVAGMAACAYLMFNLPFTTWLLFVVWMAAGLGVYFKYSIHHSEMRKPG</sequence>
<feature type="transmembrane region" description="Helical" evidence="6">
    <location>
        <begin position="351"/>
        <end position="369"/>
    </location>
</feature>
<feature type="transmembrane region" description="Helical" evidence="6">
    <location>
        <begin position="100"/>
        <end position="127"/>
    </location>
</feature>
<dbReference type="PIRSF" id="PIRSF006060">
    <property type="entry name" value="AA_transporter"/>
    <property type="match status" value="1"/>
</dbReference>
<feature type="transmembrane region" description="Helical" evidence="6">
    <location>
        <begin position="57"/>
        <end position="79"/>
    </location>
</feature>
<dbReference type="GO" id="GO:0015171">
    <property type="term" value="F:amino acid transmembrane transporter activity"/>
    <property type="evidence" value="ECO:0007669"/>
    <property type="project" value="TreeGrafter"/>
</dbReference>
<evidence type="ECO:0000256" key="5">
    <source>
        <dbReference type="ARBA" id="ARBA00023136"/>
    </source>
</evidence>
<dbReference type="GO" id="GO:0016020">
    <property type="term" value="C:membrane"/>
    <property type="evidence" value="ECO:0007669"/>
    <property type="project" value="UniProtKB-SubCell"/>
</dbReference>
<dbReference type="EMBL" id="AP019782">
    <property type="protein sequence ID" value="BBL72833.1"/>
    <property type="molecule type" value="Genomic_DNA"/>
</dbReference>
<dbReference type="RefSeq" id="WP_281427721.1">
    <property type="nucleotide sequence ID" value="NZ_AP019782.1"/>
</dbReference>
<keyword evidence="4 6" id="KW-1133">Transmembrane helix</keyword>
<feature type="transmembrane region" description="Helical" evidence="6">
    <location>
        <begin position="29"/>
        <end position="51"/>
    </location>
</feature>
<proteinExistence type="predicted"/>
<feature type="transmembrane region" description="Helical" evidence="6">
    <location>
        <begin position="432"/>
        <end position="450"/>
    </location>
</feature>
<accession>A0A8D4VQT4</accession>
<dbReference type="PANTHER" id="PTHR43243">
    <property type="entry name" value="INNER MEMBRANE TRANSPORTER YGJI-RELATED"/>
    <property type="match status" value="1"/>
</dbReference>
<gene>
    <name evidence="7" type="ORF">MoryE10_34390</name>
</gene>
<reference evidence="7" key="1">
    <citation type="submission" date="2019-06" db="EMBL/GenBank/DDBJ databases">
        <title>Complete genome sequence of Methylogaea oryzae strain JCM16910.</title>
        <authorList>
            <person name="Asakawa S."/>
        </authorList>
    </citation>
    <scope>NUCLEOTIDE SEQUENCE</scope>
    <source>
        <strain evidence="7">E10</strain>
    </source>
</reference>
<name>A0A8D4VQT4_9GAMM</name>
<keyword evidence="2" id="KW-0813">Transport</keyword>
<feature type="transmembrane region" description="Helical" evidence="6">
    <location>
        <begin position="183"/>
        <end position="202"/>
    </location>
</feature>
<dbReference type="KEGG" id="moz:MoryE10_34390"/>
<dbReference type="InterPro" id="IPR002293">
    <property type="entry name" value="AA/rel_permease1"/>
</dbReference>
<keyword evidence="5 6" id="KW-0472">Membrane</keyword>
<dbReference type="Proteomes" id="UP000824988">
    <property type="component" value="Chromosome"/>
</dbReference>
<evidence type="ECO:0000313" key="8">
    <source>
        <dbReference type="Proteomes" id="UP000824988"/>
    </source>
</evidence>
<comment type="subcellular location">
    <subcellularLocation>
        <location evidence="1">Membrane</location>
        <topology evidence="1">Multi-pass membrane protein</topology>
    </subcellularLocation>
</comment>
<dbReference type="AlphaFoldDB" id="A0A8D4VQT4"/>
<keyword evidence="3 6" id="KW-0812">Transmembrane</keyword>
<evidence type="ECO:0000313" key="7">
    <source>
        <dbReference type="EMBL" id="BBL72833.1"/>
    </source>
</evidence>